<dbReference type="InterPro" id="IPR029039">
    <property type="entry name" value="Flavoprotein-like_sf"/>
</dbReference>
<dbReference type="STRING" id="545619.SAMN04489860_1392"/>
<proteinExistence type="inferred from homology"/>
<gene>
    <name evidence="5" type="ORF">SAMN04489860_1392</name>
</gene>
<dbReference type="InterPro" id="IPR051545">
    <property type="entry name" value="NAD(P)H_dehydrogenase_qn"/>
</dbReference>
<evidence type="ECO:0000313" key="5">
    <source>
        <dbReference type="EMBL" id="SDS36664.1"/>
    </source>
</evidence>
<sequence>MKILLVVDHPYPGSLTRALTEAVARGADAHGHDVDVIDLDADDFDPVMRLADLAAWRGQATADPRVVDYQRRILDADHLVVVSPVWWASLPARLKGFLDKVLVPGFAYDDGPLDTLVGRLGHLRGVTVMTTMTTPVPVFRWWYGDPVGRMLGRGTFRQLGVRHVRHLRHGRPRGVGDARRAAWLGRAERLFGATPGRPSVARTATPSRLTEAPTAS</sequence>
<dbReference type="PANTHER" id="PTHR10204">
    <property type="entry name" value="NAD P H OXIDOREDUCTASE-RELATED"/>
    <property type="match status" value="1"/>
</dbReference>
<organism evidence="5 6">
    <name type="scientific">Paraoerskovia marina</name>
    <dbReference type="NCBI Taxonomy" id="545619"/>
    <lineage>
        <taxon>Bacteria</taxon>
        <taxon>Bacillati</taxon>
        <taxon>Actinomycetota</taxon>
        <taxon>Actinomycetes</taxon>
        <taxon>Micrococcales</taxon>
        <taxon>Cellulomonadaceae</taxon>
        <taxon>Paraoerskovia</taxon>
    </lineage>
</organism>
<name>A0A1H1RLT8_9CELL</name>
<dbReference type="Proteomes" id="UP000185663">
    <property type="component" value="Chromosome I"/>
</dbReference>
<evidence type="ECO:0000256" key="3">
    <source>
        <dbReference type="SAM" id="MobiDB-lite"/>
    </source>
</evidence>
<dbReference type="OrthoDB" id="9798454at2"/>
<feature type="region of interest" description="Disordered" evidence="3">
    <location>
        <begin position="194"/>
        <end position="216"/>
    </location>
</feature>
<dbReference type="PANTHER" id="PTHR10204:SF34">
    <property type="entry name" value="NAD(P)H DEHYDROGENASE [QUINONE] 1 ISOFORM 1"/>
    <property type="match status" value="1"/>
</dbReference>
<reference evidence="5 6" key="1">
    <citation type="submission" date="2016-10" db="EMBL/GenBank/DDBJ databases">
        <authorList>
            <person name="de Groot N.N."/>
        </authorList>
    </citation>
    <scope>NUCLEOTIDE SEQUENCE [LARGE SCALE GENOMIC DNA]</scope>
    <source>
        <strain evidence="5 6">DSM 22126</strain>
    </source>
</reference>
<evidence type="ECO:0000259" key="4">
    <source>
        <dbReference type="Pfam" id="PF02525"/>
    </source>
</evidence>
<dbReference type="Gene3D" id="3.40.50.360">
    <property type="match status" value="1"/>
</dbReference>
<evidence type="ECO:0000256" key="2">
    <source>
        <dbReference type="ARBA" id="ARBA00023002"/>
    </source>
</evidence>
<feature type="compositionally biased region" description="Polar residues" evidence="3">
    <location>
        <begin position="202"/>
        <end position="216"/>
    </location>
</feature>
<dbReference type="RefSeq" id="WP_083372058.1">
    <property type="nucleotide sequence ID" value="NZ_LT629776.1"/>
</dbReference>
<dbReference type="GO" id="GO:0005829">
    <property type="term" value="C:cytosol"/>
    <property type="evidence" value="ECO:0007669"/>
    <property type="project" value="TreeGrafter"/>
</dbReference>
<keyword evidence="6" id="KW-1185">Reference proteome</keyword>
<dbReference type="EMBL" id="LT629776">
    <property type="protein sequence ID" value="SDS36664.1"/>
    <property type="molecule type" value="Genomic_DNA"/>
</dbReference>
<dbReference type="AlphaFoldDB" id="A0A1H1RLT8"/>
<evidence type="ECO:0000313" key="6">
    <source>
        <dbReference type="Proteomes" id="UP000185663"/>
    </source>
</evidence>
<keyword evidence="2" id="KW-0560">Oxidoreductase</keyword>
<feature type="domain" description="Flavodoxin-like fold" evidence="4">
    <location>
        <begin position="1"/>
        <end position="169"/>
    </location>
</feature>
<dbReference type="eggNOG" id="COG2249">
    <property type="taxonomic scope" value="Bacteria"/>
</dbReference>
<accession>A0A1H1RLT8</accession>
<evidence type="ECO:0000256" key="1">
    <source>
        <dbReference type="ARBA" id="ARBA00006252"/>
    </source>
</evidence>
<protein>
    <submittedName>
        <fullName evidence="5">Putative NADPH-quinone reductase (Modulator of drug activity B)</fullName>
    </submittedName>
</protein>
<dbReference type="InterPro" id="IPR003680">
    <property type="entry name" value="Flavodoxin_fold"/>
</dbReference>
<dbReference type="SUPFAM" id="SSF52218">
    <property type="entry name" value="Flavoproteins"/>
    <property type="match status" value="1"/>
</dbReference>
<dbReference type="Pfam" id="PF02525">
    <property type="entry name" value="Flavodoxin_2"/>
    <property type="match status" value="1"/>
</dbReference>
<comment type="similarity">
    <text evidence="1">Belongs to the NAD(P)H dehydrogenase (quinone) family.</text>
</comment>
<dbReference type="GO" id="GO:0003955">
    <property type="term" value="F:NAD(P)H dehydrogenase (quinone) activity"/>
    <property type="evidence" value="ECO:0007669"/>
    <property type="project" value="TreeGrafter"/>
</dbReference>